<evidence type="ECO:0000256" key="8">
    <source>
        <dbReference type="RuleBase" id="RU363032"/>
    </source>
</evidence>
<dbReference type="PROSITE" id="PS50928">
    <property type="entry name" value="ABC_TM1"/>
    <property type="match status" value="2"/>
</dbReference>
<dbReference type="CDD" id="cd06261">
    <property type="entry name" value="TM_PBP2"/>
    <property type="match status" value="2"/>
</dbReference>
<feature type="transmembrane region" description="Helical" evidence="8">
    <location>
        <begin position="184"/>
        <end position="205"/>
    </location>
</feature>
<comment type="subcellular location">
    <subcellularLocation>
        <location evidence="1">Cell inner membrane</location>
        <topology evidence="1">Multi-pass membrane protein</topology>
    </subcellularLocation>
    <subcellularLocation>
        <location evidence="8">Cell membrane</location>
        <topology evidence="8">Multi-pass membrane protein</topology>
    </subcellularLocation>
</comment>
<evidence type="ECO:0000256" key="2">
    <source>
        <dbReference type="ARBA" id="ARBA00022448"/>
    </source>
</evidence>
<feature type="transmembrane region" description="Helical" evidence="8">
    <location>
        <begin position="333"/>
        <end position="354"/>
    </location>
</feature>
<feature type="transmembrane region" description="Helical" evidence="8">
    <location>
        <begin position="92"/>
        <end position="116"/>
    </location>
</feature>
<keyword evidence="5 8" id="KW-0812">Transmembrane</keyword>
<gene>
    <name evidence="10" type="ORF">GWP43_11490</name>
</gene>
<dbReference type="PANTHER" id="PTHR43357:SF4">
    <property type="entry name" value="INNER MEMBRANE ABC TRANSPORTER PERMEASE PROTEIN YDCV"/>
    <property type="match status" value="1"/>
</dbReference>
<feature type="domain" description="ABC transmembrane type-1" evidence="9">
    <location>
        <begin position="404"/>
        <end position="594"/>
    </location>
</feature>
<feature type="transmembrane region" description="Helical" evidence="8">
    <location>
        <begin position="574"/>
        <end position="594"/>
    </location>
</feature>
<dbReference type="InterPro" id="IPR035906">
    <property type="entry name" value="MetI-like_sf"/>
</dbReference>
<feature type="transmembrane region" description="Helical" evidence="8">
    <location>
        <begin position="25"/>
        <end position="47"/>
    </location>
</feature>
<sequence>MKPMTLTVKRAGNKLKAFFAQPSNIILTVALILLGATTIFPLISMIIESFTVHLREALFHGEPAGSISLSGWKSLLLTSEYNYSKNYFYVPLFNSISMALIASAVAIVIGGVFAWFINRTNIPLKKPISALLLFPYIMPSWTIALFWHNMFANVTVHGCSANGIIASLFHIYAPEWFVYGRFPIGMTLGIHYAPFAYILIGGILKNMDANLEEAATILKTPRWRILTKITLPIVAPAMMNTFLLVFASSVSAYAVPVFLGTPIGFMTLTTSMTYFNQAYPAQGYAVGIVLVVLGLFVLGINNLFTGKRKSYTTVTGKSSQVSFINLKAARRPLAAAGLLIVFAISILPMITFALESVLKSAGNYTLGNMSFHFWIGDPNSQALQAQYYNWEGGILVNAHVWSALGHSLLLSLACALIAGTCGLLVGYAVVNKRHSKLSKIVSTLAFIPYLIPSMAFGMAYLALSVNWSFLYGSFFLLVLVGAIKYMPFATKSATGAMLQLSGEIEEAAILTNTPWWKRMLKIIFPIQKPSFLSGYLLPFISCMRELSLFVLLIVDSNFITTTLLMYYNEKGYSQYGNALNLLIVIIVLLINWVVNKLTGASVTKGVGGK</sequence>
<dbReference type="Pfam" id="PF00528">
    <property type="entry name" value="BPD_transp_1"/>
    <property type="match status" value="2"/>
</dbReference>
<evidence type="ECO:0000259" key="9">
    <source>
        <dbReference type="PROSITE" id="PS50928"/>
    </source>
</evidence>
<evidence type="ECO:0000256" key="1">
    <source>
        <dbReference type="ARBA" id="ARBA00004429"/>
    </source>
</evidence>
<feature type="transmembrane region" description="Helical" evidence="8">
    <location>
        <begin position="281"/>
        <end position="300"/>
    </location>
</feature>
<feature type="transmembrane region" description="Helical" evidence="8">
    <location>
        <begin position="442"/>
        <end position="463"/>
    </location>
</feature>
<dbReference type="GO" id="GO:0005886">
    <property type="term" value="C:plasma membrane"/>
    <property type="evidence" value="ECO:0007669"/>
    <property type="project" value="UniProtKB-SubCell"/>
</dbReference>
<feature type="transmembrane region" description="Helical" evidence="8">
    <location>
        <begin position="546"/>
        <end position="568"/>
    </location>
</feature>
<dbReference type="PANTHER" id="PTHR43357">
    <property type="entry name" value="INNER MEMBRANE ABC TRANSPORTER PERMEASE PROTEIN YDCV"/>
    <property type="match status" value="1"/>
</dbReference>
<dbReference type="EMBL" id="CP048020">
    <property type="protein sequence ID" value="QHX43964.1"/>
    <property type="molecule type" value="Genomic_DNA"/>
</dbReference>
<evidence type="ECO:0000256" key="3">
    <source>
        <dbReference type="ARBA" id="ARBA00022475"/>
    </source>
</evidence>
<evidence type="ECO:0000256" key="6">
    <source>
        <dbReference type="ARBA" id="ARBA00022989"/>
    </source>
</evidence>
<reference evidence="10 11" key="1">
    <citation type="submission" date="2020-01" db="EMBL/GenBank/DDBJ databases">
        <title>Complete genome sequence of a human oral phylogroup 1 Treponema sp. strain ATCC 700766, originally isolated from periodontitis dental plaque.</title>
        <authorList>
            <person name="Chan Y."/>
            <person name="Huo Y.-B."/>
            <person name="Yu X.-L."/>
            <person name="Zeng H."/>
            <person name="Leung W.-K."/>
            <person name="Watt R.M."/>
        </authorList>
    </citation>
    <scope>NUCLEOTIDE SEQUENCE [LARGE SCALE GENOMIC DNA]</scope>
    <source>
        <strain evidence="10 11">OMZ 804</strain>
    </source>
</reference>
<feature type="transmembrane region" description="Helical" evidence="8">
    <location>
        <begin position="253"/>
        <end position="275"/>
    </location>
</feature>
<accession>A0A6P1Y356</accession>
<keyword evidence="2 8" id="KW-0813">Transport</keyword>
<organism evidence="10 11">
    <name type="scientific">Treponema vincentii</name>
    <dbReference type="NCBI Taxonomy" id="69710"/>
    <lineage>
        <taxon>Bacteria</taxon>
        <taxon>Pseudomonadati</taxon>
        <taxon>Spirochaetota</taxon>
        <taxon>Spirochaetia</taxon>
        <taxon>Spirochaetales</taxon>
        <taxon>Treponemataceae</taxon>
        <taxon>Treponema</taxon>
    </lineage>
</organism>
<protein>
    <submittedName>
        <fullName evidence="10">Iron ABC transporter permease</fullName>
    </submittedName>
</protein>
<keyword evidence="7 8" id="KW-0472">Membrane</keyword>
<dbReference type="Proteomes" id="UP000464374">
    <property type="component" value="Chromosome"/>
</dbReference>
<dbReference type="GO" id="GO:0055085">
    <property type="term" value="P:transmembrane transport"/>
    <property type="evidence" value="ECO:0007669"/>
    <property type="project" value="InterPro"/>
</dbReference>
<name>A0A6P1Y356_9SPIR</name>
<evidence type="ECO:0000256" key="7">
    <source>
        <dbReference type="ARBA" id="ARBA00023136"/>
    </source>
</evidence>
<feature type="domain" description="ABC transmembrane type-1" evidence="9">
    <location>
        <begin position="92"/>
        <end position="301"/>
    </location>
</feature>
<dbReference type="SUPFAM" id="SSF161098">
    <property type="entry name" value="MetI-like"/>
    <property type="match status" value="2"/>
</dbReference>
<dbReference type="InterPro" id="IPR000515">
    <property type="entry name" value="MetI-like"/>
</dbReference>
<feature type="transmembrane region" description="Helical" evidence="8">
    <location>
        <begin position="128"/>
        <end position="148"/>
    </location>
</feature>
<keyword evidence="3" id="KW-1003">Cell membrane</keyword>
<keyword evidence="6 8" id="KW-1133">Transmembrane helix</keyword>
<evidence type="ECO:0000256" key="5">
    <source>
        <dbReference type="ARBA" id="ARBA00022692"/>
    </source>
</evidence>
<evidence type="ECO:0000313" key="10">
    <source>
        <dbReference type="EMBL" id="QHX43964.1"/>
    </source>
</evidence>
<keyword evidence="4" id="KW-0997">Cell inner membrane</keyword>
<feature type="transmembrane region" description="Helical" evidence="8">
    <location>
        <begin position="408"/>
        <end position="430"/>
    </location>
</feature>
<dbReference type="KEGG" id="trz:GWP43_11490"/>
<feature type="transmembrane region" description="Helical" evidence="8">
    <location>
        <begin position="469"/>
        <end position="488"/>
    </location>
</feature>
<comment type="similarity">
    <text evidence="8">Belongs to the binding-protein-dependent transport system permease family.</text>
</comment>
<dbReference type="Gene3D" id="1.10.3720.10">
    <property type="entry name" value="MetI-like"/>
    <property type="match status" value="2"/>
</dbReference>
<evidence type="ECO:0000313" key="11">
    <source>
        <dbReference type="Proteomes" id="UP000464374"/>
    </source>
</evidence>
<dbReference type="AlphaFoldDB" id="A0A6P1Y356"/>
<dbReference type="RefSeq" id="WP_162664267.1">
    <property type="nucleotide sequence ID" value="NZ_CP048020.1"/>
</dbReference>
<evidence type="ECO:0000256" key="4">
    <source>
        <dbReference type="ARBA" id="ARBA00022519"/>
    </source>
</evidence>
<proteinExistence type="inferred from homology"/>